<protein>
    <submittedName>
        <fullName evidence="1">Uncharacterized protein</fullName>
    </submittedName>
</protein>
<sequence length="154" mass="17848">MKIIKFSETSDGYSMDSSAYPAYVRQVSSLVPTDALEFMRAAWHYEHRDERCPHDARLEQLLVREFEDGDFRANDIEMQLAGAHGNRITLHYRDVQSYAVEKTKSDWPAGDRSHGDWLIDEMLVLEDGFLSHEIVFTNSVVKVKHRDLKYTVVP</sequence>
<dbReference type="EMBL" id="JACIFZ010000008">
    <property type="protein sequence ID" value="MBB4224781.1"/>
    <property type="molecule type" value="Genomic_DNA"/>
</dbReference>
<dbReference type="RefSeq" id="WP_184641655.1">
    <property type="nucleotide sequence ID" value="NZ_JACIFZ010000008.1"/>
</dbReference>
<organism evidence="1 2">
    <name type="scientific">Variovorax guangxiensis</name>
    <dbReference type="NCBI Taxonomy" id="1775474"/>
    <lineage>
        <taxon>Bacteria</taxon>
        <taxon>Pseudomonadati</taxon>
        <taxon>Pseudomonadota</taxon>
        <taxon>Betaproteobacteria</taxon>
        <taxon>Burkholderiales</taxon>
        <taxon>Comamonadaceae</taxon>
        <taxon>Variovorax</taxon>
    </lineage>
</organism>
<comment type="caution">
    <text evidence="1">The sequence shown here is derived from an EMBL/GenBank/DDBJ whole genome shotgun (WGS) entry which is preliminary data.</text>
</comment>
<dbReference type="Proteomes" id="UP000524450">
    <property type="component" value="Unassembled WGS sequence"/>
</dbReference>
<evidence type="ECO:0000313" key="2">
    <source>
        <dbReference type="Proteomes" id="UP000524450"/>
    </source>
</evidence>
<accession>A0A840G698</accession>
<name>A0A840G698_9BURK</name>
<dbReference type="AlphaFoldDB" id="A0A840G698"/>
<gene>
    <name evidence="1" type="ORF">GGD71_005577</name>
</gene>
<reference evidence="1 2" key="1">
    <citation type="submission" date="2020-08" db="EMBL/GenBank/DDBJ databases">
        <title>Genomic Encyclopedia of Type Strains, Phase IV (KMG-V): Genome sequencing to study the core and pangenomes of soil and plant-associated prokaryotes.</title>
        <authorList>
            <person name="Whitman W."/>
        </authorList>
    </citation>
    <scope>NUCLEOTIDE SEQUENCE [LARGE SCALE GENOMIC DNA]</scope>
    <source>
        <strain evidence="1 2">34/80</strain>
    </source>
</reference>
<evidence type="ECO:0000313" key="1">
    <source>
        <dbReference type="EMBL" id="MBB4224781.1"/>
    </source>
</evidence>
<proteinExistence type="predicted"/>